<organism evidence="1">
    <name type="scientific">Gymnodinialimonas phycosphaerae</name>
    <dbReference type="NCBI Taxonomy" id="2841589"/>
    <lineage>
        <taxon>Bacteria</taxon>
        <taxon>Pseudomonadati</taxon>
        <taxon>Pseudomonadota</taxon>
        <taxon>Alphaproteobacteria</taxon>
        <taxon>Rhodobacterales</taxon>
        <taxon>Paracoccaceae</taxon>
        <taxon>Gymnodinialimonas</taxon>
    </lineage>
</organism>
<keyword evidence="2" id="KW-1185">Reference proteome</keyword>
<protein>
    <submittedName>
        <fullName evidence="1">Uncharacterized protein</fullName>
    </submittedName>
</protein>
<evidence type="ECO:0000313" key="1">
    <source>
        <dbReference type="EMBL" id="QXL89823.1"/>
    </source>
</evidence>
<evidence type="ECO:0000313" key="2">
    <source>
        <dbReference type="Proteomes" id="UP000693972"/>
    </source>
</evidence>
<dbReference type="RefSeq" id="WP_257892843.1">
    <property type="nucleotide sequence ID" value="NZ_JAIMBW010000001.1"/>
</dbReference>
<dbReference type="Proteomes" id="UP000693972">
    <property type="component" value="Unassembled WGS sequence"/>
</dbReference>
<sequence>MSDTDGITARGYLKRHTERLIKDVGYAAACELTGRSKATLGRYFSESDEHADRFMPVDAVAALEAASSFPHVTAALAELNGGQMSYGSDKRNAVRGDNQGNVNSNVIALSQRFAILMSEYHVAIEDGVISVNETRRLLEETLELQKVLVEMKLRLEADSRS</sequence>
<dbReference type="EMBL" id="JAIMBW010000001">
    <property type="protein sequence ID" value="MBY4893118.1"/>
    <property type="molecule type" value="Genomic_DNA"/>
</dbReference>
<proteinExistence type="predicted"/>
<reference evidence="1 2" key="1">
    <citation type="submission" date="2021-07" db="EMBL/GenBank/DDBJ databases">
        <title>Karlodiniumbacter phycospheric gen. nov., sp. nov., a phycosphere bacterium isolated from karlodinium veneficum.</title>
        <authorList>
            <person name="Peng Y."/>
            <person name="Jiang L."/>
            <person name="Lee J."/>
        </authorList>
    </citation>
    <scope>NUCLEOTIDE SEQUENCE</scope>
    <source>
        <strain evidence="1 2">N5</strain>
    </source>
</reference>
<gene>
    <name evidence="1" type="ORF">KUL25_10110</name>
</gene>
<accession>A0A975TY27</accession>
<name>A0A975TY27_9RHOB</name>
<dbReference type="EMBL" id="CP078073">
    <property type="protein sequence ID" value="QXL89823.1"/>
    <property type="molecule type" value="Genomic_DNA"/>
</dbReference>
<dbReference type="AlphaFoldDB" id="A0A975TY27"/>